<name>A0A511KDZ1_RHOTO</name>
<proteinExistence type="predicted"/>
<dbReference type="Proteomes" id="UP000321518">
    <property type="component" value="Unassembled WGS sequence"/>
</dbReference>
<comment type="caution">
    <text evidence="1">The sequence shown here is derived from an EMBL/GenBank/DDBJ whole genome shotgun (WGS) entry which is preliminary data.</text>
</comment>
<accession>A0A511KDZ1</accession>
<dbReference type="CDD" id="cd00593">
    <property type="entry name" value="RIBOc"/>
    <property type="match status" value="1"/>
</dbReference>
<dbReference type="GO" id="GO:0004525">
    <property type="term" value="F:ribonuclease III activity"/>
    <property type="evidence" value="ECO:0007669"/>
    <property type="project" value="InterPro"/>
</dbReference>
<evidence type="ECO:0000313" key="1">
    <source>
        <dbReference type="EMBL" id="GEM08597.1"/>
    </source>
</evidence>
<dbReference type="GO" id="GO:0006396">
    <property type="term" value="P:RNA processing"/>
    <property type="evidence" value="ECO:0007669"/>
    <property type="project" value="InterPro"/>
</dbReference>
<dbReference type="OrthoDB" id="2392202at2759"/>
<sequence length="278" mass="30114">MASSDSSPALPAVRDAVAQLSLPTVPQLESSAWGMHTSFRGARHQAFEANEGDEILDYERLEHVGDAILGAEVTLLIVKAALLSNQTLALISSRLGFPSQLKASAAQTCQLRTNYIVQASLFEAYLALLLIEKGHAAFQAFVDAIYAPLVPVVVEAFRSAESAAIATPLLEPANYVGMLMEWTQERWRPGRRTATFNSSLRSGLDHKPLWSISCEVEQYNRSGTMDVRVYVGFGSTVAEAKRECVGVSSTPQLVLMQMIDLFFAGSAAFQACVELGLA</sequence>
<dbReference type="EMBL" id="BJWK01000006">
    <property type="protein sequence ID" value="GEM08597.1"/>
    <property type="molecule type" value="Genomic_DNA"/>
</dbReference>
<evidence type="ECO:0000313" key="2">
    <source>
        <dbReference type="Proteomes" id="UP000321518"/>
    </source>
</evidence>
<reference evidence="1 2" key="1">
    <citation type="submission" date="2019-07" db="EMBL/GenBank/DDBJ databases">
        <title>Rhodotorula toruloides NBRC10032 genome sequencing.</title>
        <authorList>
            <person name="Shida Y."/>
            <person name="Takaku H."/>
            <person name="Ogasawara W."/>
            <person name="Mori K."/>
        </authorList>
    </citation>
    <scope>NUCLEOTIDE SEQUENCE [LARGE SCALE GENOMIC DNA]</scope>
    <source>
        <strain evidence="1 2">NBRC10032</strain>
    </source>
</reference>
<dbReference type="InterPro" id="IPR000999">
    <property type="entry name" value="RNase_III_dom"/>
</dbReference>
<dbReference type="SUPFAM" id="SSF69065">
    <property type="entry name" value="RNase III domain-like"/>
    <property type="match status" value="1"/>
</dbReference>
<gene>
    <name evidence="1" type="ORF">Rt10032_c06g2614</name>
</gene>
<dbReference type="InterPro" id="IPR036389">
    <property type="entry name" value="RNase_III_sf"/>
</dbReference>
<dbReference type="AlphaFoldDB" id="A0A511KDZ1"/>
<dbReference type="Gene3D" id="1.10.1520.10">
    <property type="entry name" value="Ribonuclease III domain"/>
    <property type="match status" value="1"/>
</dbReference>
<organism evidence="1 2">
    <name type="scientific">Rhodotorula toruloides</name>
    <name type="common">Yeast</name>
    <name type="synonym">Rhodosporidium toruloides</name>
    <dbReference type="NCBI Taxonomy" id="5286"/>
    <lineage>
        <taxon>Eukaryota</taxon>
        <taxon>Fungi</taxon>
        <taxon>Dikarya</taxon>
        <taxon>Basidiomycota</taxon>
        <taxon>Pucciniomycotina</taxon>
        <taxon>Microbotryomycetes</taxon>
        <taxon>Sporidiobolales</taxon>
        <taxon>Sporidiobolaceae</taxon>
        <taxon>Rhodotorula</taxon>
    </lineage>
</organism>
<protein>
    <submittedName>
        <fullName evidence="1">Double-stranded RNA binding domain-containing protein-containing protein</fullName>
    </submittedName>
</protein>